<reference evidence="3 5" key="2">
    <citation type="submission" date="2016-11" db="EMBL/GenBank/DDBJ databases">
        <authorList>
            <person name="Klemetsen T."/>
        </authorList>
    </citation>
    <scope>NUCLEOTIDE SEQUENCE [LARGE SCALE GENOMIC DNA]</scope>
    <source>
        <strain evidence="3">MT 2528</strain>
    </source>
</reference>
<dbReference type="InterPro" id="IPR050902">
    <property type="entry name" value="ABC_Transporter_SBP"/>
</dbReference>
<evidence type="ECO:0000313" key="5">
    <source>
        <dbReference type="Proteomes" id="UP000182660"/>
    </source>
</evidence>
<dbReference type="InterPro" id="IPR002491">
    <property type="entry name" value="ABC_transptr_periplasmic_BD"/>
</dbReference>
<keyword evidence="1" id="KW-0732">Signal</keyword>
<dbReference type="PATRIC" id="fig|80854.5.peg.2889"/>
<gene>
    <name evidence="3" type="ORF">MT2528_4238</name>
    <name evidence="4" type="ORF">NVI5450_3441</name>
</gene>
<dbReference type="HOGENOM" id="CLU_038034_5_0_6"/>
<protein>
    <recommendedName>
        <fullName evidence="2">Fe/B12 periplasmic-binding domain-containing protein</fullName>
    </recommendedName>
</protein>
<sequence>MMLGFNLKIAQKSLLCILLGSAFNLQAEVVTVTDIAGRQVSIDNEKVNHIVLGEGRLAYSLAVLDKEAPLSRVVGWKDDLIKYDPDAYRKYKEKFPEITKIANLGSPYSGDLNLEKLITLDTDLFILNLGNLLKAQESGLLKKLDKAGIKVVFVDFRQRPTQNTIPSLLLLGKVLNREKQANEFVDYYIQQMRKVSSVVQTKKLEERPLVFIEKAAGYDADACCSTFGNANLGKLIDEAGGINWGSRKFPGYSGKVNPEALFTDDPDIIIGTGANWAEANPNTAAVLFGYEATEASAQKRLKALSERKGWSALKSVKNKEFYSIYHQFYNSPYHFIALQAFAKWFYPEDFKDLNPQANFKELHDKFLPIDLTGVFWTKLD</sequence>
<feature type="signal peptide" evidence="1">
    <location>
        <begin position="1"/>
        <end position="27"/>
    </location>
</feature>
<dbReference type="KEGG" id="mvs:MVIS_2718"/>
<reference evidence="4 6" key="1">
    <citation type="submission" date="2016-11" db="EMBL/GenBank/DDBJ databases">
        <authorList>
            <person name="Jaros S."/>
            <person name="Januszkiewicz K."/>
            <person name="Wedrychowicz H."/>
        </authorList>
    </citation>
    <scope>NUCLEOTIDE SEQUENCE [LARGE SCALE GENOMIC DNA]</scope>
    <source>
        <strain evidence="4">NVI 5450</strain>
    </source>
</reference>
<accession>A0A090IHT6</accession>
<feature type="domain" description="Fe/B12 periplasmic-binding" evidence="2">
    <location>
        <begin position="49"/>
        <end position="353"/>
    </location>
</feature>
<dbReference type="Pfam" id="PF01497">
    <property type="entry name" value="Peripla_BP_2"/>
    <property type="match status" value="1"/>
</dbReference>
<dbReference type="EMBL" id="FPLD01000096">
    <property type="protein sequence ID" value="SGZ09334.1"/>
    <property type="molecule type" value="Genomic_DNA"/>
</dbReference>
<organism evidence="4 6">
    <name type="scientific">Moritella viscosa</name>
    <dbReference type="NCBI Taxonomy" id="80854"/>
    <lineage>
        <taxon>Bacteria</taxon>
        <taxon>Pseudomonadati</taxon>
        <taxon>Pseudomonadota</taxon>
        <taxon>Gammaproteobacteria</taxon>
        <taxon>Alteromonadales</taxon>
        <taxon>Moritellaceae</taxon>
        <taxon>Moritella</taxon>
    </lineage>
</organism>
<evidence type="ECO:0000256" key="1">
    <source>
        <dbReference type="SAM" id="SignalP"/>
    </source>
</evidence>
<dbReference type="PROSITE" id="PS50983">
    <property type="entry name" value="FE_B12_PBP"/>
    <property type="match status" value="1"/>
</dbReference>
<name>A0A090IHT6_9GAMM</name>
<evidence type="ECO:0000313" key="6">
    <source>
        <dbReference type="Proteomes" id="UP000183794"/>
    </source>
</evidence>
<dbReference type="SUPFAM" id="SSF53807">
    <property type="entry name" value="Helical backbone' metal receptor"/>
    <property type="match status" value="1"/>
</dbReference>
<dbReference type="Proteomes" id="UP000182660">
    <property type="component" value="Unassembled WGS sequence"/>
</dbReference>
<feature type="chain" id="PRO_5015029888" description="Fe/B12 periplasmic-binding domain-containing protein" evidence="1">
    <location>
        <begin position="28"/>
        <end position="380"/>
    </location>
</feature>
<dbReference type="CDD" id="cd01139">
    <property type="entry name" value="TroA_f"/>
    <property type="match status" value="1"/>
</dbReference>
<dbReference type="RefSeq" id="WP_244534282.1">
    <property type="nucleotide sequence ID" value="NZ_CAWQZC010000009.1"/>
</dbReference>
<dbReference type="GeneID" id="61297938"/>
<dbReference type="STRING" id="80854.MVIS_2718"/>
<dbReference type="PANTHER" id="PTHR30535">
    <property type="entry name" value="VITAMIN B12-BINDING PROTEIN"/>
    <property type="match status" value="1"/>
</dbReference>
<evidence type="ECO:0000313" key="4">
    <source>
        <dbReference type="EMBL" id="SGZ09334.1"/>
    </source>
</evidence>
<evidence type="ECO:0000313" key="3">
    <source>
        <dbReference type="EMBL" id="SGZ01525.1"/>
    </source>
</evidence>
<dbReference type="Gene3D" id="3.40.50.1980">
    <property type="entry name" value="Nitrogenase molybdenum iron protein domain"/>
    <property type="match status" value="2"/>
</dbReference>
<dbReference type="Proteomes" id="UP000183794">
    <property type="component" value="Unassembled WGS sequence"/>
</dbReference>
<keyword evidence="5" id="KW-1185">Reference proteome</keyword>
<dbReference type="EMBL" id="FPLJ01000113">
    <property type="protein sequence ID" value="SGZ01525.1"/>
    <property type="molecule type" value="Genomic_DNA"/>
</dbReference>
<dbReference type="AlphaFoldDB" id="A0A090IHT6"/>
<dbReference type="PANTHER" id="PTHR30535:SF34">
    <property type="entry name" value="MOLYBDATE-BINDING PROTEIN MOLA"/>
    <property type="match status" value="1"/>
</dbReference>
<proteinExistence type="predicted"/>
<evidence type="ECO:0000259" key="2">
    <source>
        <dbReference type="PROSITE" id="PS50983"/>
    </source>
</evidence>